<dbReference type="EMBL" id="QTUJ01000001">
    <property type="protein sequence ID" value="REF72390.1"/>
    <property type="molecule type" value="Genomic_DNA"/>
</dbReference>
<organism evidence="3 4">
    <name type="scientific">Paracoccus versutus</name>
    <name type="common">Thiobacillus versutus</name>
    <dbReference type="NCBI Taxonomy" id="34007"/>
    <lineage>
        <taxon>Bacteria</taxon>
        <taxon>Pseudomonadati</taxon>
        <taxon>Pseudomonadota</taxon>
        <taxon>Alphaproteobacteria</taxon>
        <taxon>Rhodobacterales</taxon>
        <taxon>Paracoccaceae</taxon>
        <taxon>Paracoccus</taxon>
    </lineage>
</organism>
<evidence type="ECO:0000256" key="1">
    <source>
        <dbReference type="SAM" id="Coils"/>
    </source>
</evidence>
<protein>
    <submittedName>
        <fullName evidence="3">Uncharacterized protein</fullName>
    </submittedName>
</protein>
<feature type="region of interest" description="Disordered" evidence="2">
    <location>
        <begin position="78"/>
        <end position="108"/>
    </location>
</feature>
<evidence type="ECO:0000256" key="2">
    <source>
        <dbReference type="SAM" id="MobiDB-lite"/>
    </source>
</evidence>
<keyword evidence="1" id="KW-0175">Coiled coil</keyword>
<comment type="caution">
    <text evidence="3">The sequence shown here is derived from an EMBL/GenBank/DDBJ whole genome shotgun (WGS) entry which is preliminary data.</text>
</comment>
<reference evidence="3 4" key="1">
    <citation type="submission" date="2018-08" db="EMBL/GenBank/DDBJ databases">
        <title>Genomic Encyclopedia of Archaeal and Bacterial Type Strains, Phase II (KMG-II): from individual species to whole genera.</title>
        <authorList>
            <person name="Goeker M."/>
        </authorList>
    </citation>
    <scope>NUCLEOTIDE SEQUENCE [LARGE SCALE GENOMIC DNA]</scope>
    <source>
        <strain evidence="3 4">DSM 17099</strain>
    </source>
</reference>
<evidence type="ECO:0000313" key="4">
    <source>
        <dbReference type="Proteomes" id="UP000256941"/>
    </source>
</evidence>
<dbReference type="Proteomes" id="UP000256941">
    <property type="component" value="Unassembled WGS sequence"/>
</dbReference>
<gene>
    <name evidence="3" type="ORF">BDD41_0860</name>
</gene>
<accession>A0A3D9XPN0</accession>
<feature type="region of interest" description="Disordered" evidence="2">
    <location>
        <begin position="410"/>
        <end position="452"/>
    </location>
</feature>
<dbReference type="RefSeq" id="WP_116220874.1">
    <property type="nucleotide sequence ID" value="NZ_CP038196.1"/>
</dbReference>
<feature type="coiled-coil region" evidence="1">
    <location>
        <begin position="108"/>
        <end position="135"/>
    </location>
</feature>
<proteinExistence type="predicted"/>
<name>A0A3D9XPN0_PARVE</name>
<dbReference type="AlphaFoldDB" id="A0A3D9XPN0"/>
<sequence length="452" mass="47568">MALNPSIILSGQQADILGAMQQGNALAQQVNQQRQQNALRGFLGDNAEALMQGDQNALAQYARLDPTAAFDMMGRQQDRAWREDERQYQRGRDARQDQRAAKLDARGDQEWQMKIQQHAAQLSAAEREAQAKQIEDAVKVGLAARSPQEWDALVQSVGAPDLVGQFENRQALANRYMDMAAILKGQNPAPLSNPGKVYADIQRGLLPEGTPLRGEGATVKVDMGGGAPGLGKLSTDYGYVMDPNTGQPVIDPQTGLPTASAIPGSPAALEAQQAASKAAQGGGAKAVSTDTVMTAANEARNLIGRTSTGTLGAGLAYLPESDAAEVNRQISVMKSIATIETLGAMRAASPTGGALGSVTEKEGAMLAAAAGALDPKSGPERFGKQLDNYERTLLRIIHGPKVGDAIFEQSRDQAKGGGQDGGVPTISSDADYDALPSGATFRDPNGVMRRKP</sequence>
<evidence type="ECO:0000313" key="3">
    <source>
        <dbReference type="EMBL" id="REF72390.1"/>
    </source>
</evidence>